<evidence type="ECO:0000259" key="2">
    <source>
        <dbReference type="Pfam" id="PF07773"/>
    </source>
</evidence>
<dbReference type="Pfam" id="PF07773">
    <property type="entry name" value="TCTN_DUF1619"/>
    <property type="match status" value="1"/>
</dbReference>
<accession>A0AAW2YRH1</accession>
<evidence type="ECO:0000256" key="1">
    <source>
        <dbReference type="SAM" id="Phobius"/>
    </source>
</evidence>
<evidence type="ECO:0000313" key="4">
    <source>
        <dbReference type="Proteomes" id="UP001431209"/>
    </source>
</evidence>
<dbReference type="InterPro" id="IPR011677">
    <property type="entry name" value="TCTN1-3_dom"/>
</dbReference>
<keyword evidence="1" id="KW-1133">Transmembrane helix</keyword>
<keyword evidence="4" id="KW-1185">Reference proteome</keyword>
<feature type="transmembrane region" description="Helical" evidence="1">
    <location>
        <begin position="450"/>
        <end position="471"/>
    </location>
</feature>
<name>A0AAW2YRH1_9EUKA</name>
<organism evidence="3 4">
    <name type="scientific">Acrasis kona</name>
    <dbReference type="NCBI Taxonomy" id="1008807"/>
    <lineage>
        <taxon>Eukaryota</taxon>
        <taxon>Discoba</taxon>
        <taxon>Heterolobosea</taxon>
        <taxon>Tetramitia</taxon>
        <taxon>Eutetramitia</taxon>
        <taxon>Acrasidae</taxon>
        <taxon>Acrasis</taxon>
    </lineage>
</organism>
<sequence length="472" mass="51563">MDDVTASTKNTLTTGYMVGDLIPIAYMNSNTGALTAPSYTYLQIPKATFSSQCSDNSFAQFTKSTPYSSCNRQVYDLSAGCSTILNATIMFSKTYVASISKTTTQIPSNYVQINPRTVTSDKLGTLNYIPPSTFNVDANGNKICSNAITRVAYVITYDKGITAVQVDLWLTTVNFTSTTSSQQMFVPQWTSITFAYQSTALLDKGVVRNNSGNPGYNRGSPVIAGALTTVTAFENSLGVSQQSAIMQPIGGFNVYQGDCNGMSPVTVTFDQDLVSSCQLSLSLDDLRTICSKNDITILRQVDNYFNSFARFGNANLTNSNDWVTVQEDGGPFSTWDESTYTCNSLSGGSQYEIIIAQQGSTTNGQWKIAGVKRSRIAKKWRFNVGTSTLIGASTNNNSTTQKFWPEWRIRFVHLQSQSTSKSIYPIPNLLPSLPKDVFYPFELLSSGSTIPTPTSTIVLLIIIATVTPYVMY</sequence>
<dbReference type="Proteomes" id="UP001431209">
    <property type="component" value="Unassembled WGS sequence"/>
</dbReference>
<keyword evidence="1" id="KW-0472">Membrane</keyword>
<dbReference type="InterPro" id="IPR040354">
    <property type="entry name" value="TCTN1-3"/>
</dbReference>
<protein>
    <submittedName>
        <fullName evidence="3">Tectonic</fullName>
    </submittedName>
</protein>
<proteinExistence type="predicted"/>
<dbReference type="EMBL" id="JAOPGA020000522">
    <property type="protein sequence ID" value="KAL0479264.1"/>
    <property type="molecule type" value="Genomic_DNA"/>
</dbReference>
<evidence type="ECO:0000313" key="3">
    <source>
        <dbReference type="EMBL" id="KAL0479264.1"/>
    </source>
</evidence>
<comment type="caution">
    <text evidence="3">The sequence shown here is derived from an EMBL/GenBank/DDBJ whole genome shotgun (WGS) entry which is preliminary data.</text>
</comment>
<dbReference type="GO" id="GO:0030030">
    <property type="term" value="P:cell projection organization"/>
    <property type="evidence" value="ECO:0007669"/>
    <property type="project" value="UniProtKB-KW"/>
</dbReference>
<reference evidence="3 4" key="1">
    <citation type="submission" date="2024-03" db="EMBL/GenBank/DDBJ databases">
        <title>The Acrasis kona genome and developmental transcriptomes reveal deep origins of eukaryotic multicellular pathways.</title>
        <authorList>
            <person name="Sheikh S."/>
            <person name="Fu C.-J."/>
            <person name="Brown M.W."/>
            <person name="Baldauf S.L."/>
        </authorList>
    </citation>
    <scope>NUCLEOTIDE SEQUENCE [LARGE SCALE GENOMIC DNA]</scope>
    <source>
        <strain evidence="3 4">ATCC MYA-3509</strain>
    </source>
</reference>
<dbReference type="AlphaFoldDB" id="A0AAW2YRH1"/>
<dbReference type="PANTHER" id="PTHR14611:SF2">
    <property type="entry name" value="TECTONIC"/>
    <property type="match status" value="1"/>
</dbReference>
<feature type="domain" description="Tectonic-1-3" evidence="2">
    <location>
        <begin position="14"/>
        <end position="194"/>
    </location>
</feature>
<keyword evidence="1" id="KW-0812">Transmembrane</keyword>
<dbReference type="PANTHER" id="PTHR14611">
    <property type="entry name" value="TECTONIC FAMILY MEMBER"/>
    <property type="match status" value="1"/>
</dbReference>
<gene>
    <name evidence="3" type="ORF">AKO1_008069</name>
</gene>